<evidence type="ECO:0000259" key="8">
    <source>
        <dbReference type="PROSITE" id="PS50850"/>
    </source>
</evidence>
<dbReference type="RefSeq" id="XP_056751788.1">
    <property type="nucleotide sequence ID" value="XM_056899712.1"/>
</dbReference>
<feature type="transmembrane region" description="Helical" evidence="7">
    <location>
        <begin position="431"/>
        <end position="453"/>
    </location>
</feature>
<dbReference type="InterPro" id="IPR036259">
    <property type="entry name" value="MFS_trans_sf"/>
</dbReference>
<dbReference type="PROSITE" id="PS50850">
    <property type="entry name" value="MFS"/>
    <property type="match status" value="1"/>
</dbReference>
<reference evidence="9" key="1">
    <citation type="journal article" date="2023" name="IMA Fungus">
        <title>Comparative genomic study of the Penicillium genus elucidates a diverse pangenome and 15 lateral gene transfer events.</title>
        <authorList>
            <person name="Petersen C."/>
            <person name="Sorensen T."/>
            <person name="Nielsen M.R."/>
            <person name="Sondergaard T.E."/>
            <person name="Sorensen J.L."/>
            <person name="Fitzpatrick D.A."/>
            <person name="Frisvad J.C."/>
            <person name="Nielsen K.L."/>
        </authorList>
    </citation>
    <scope>NUCLEOTIDE SEQUENCE</scope>
    <source>
        <strain evidence="9">IBT 12815</strain>
    </source>
</reference>
<keyword evidence="2" id="KW-0813">Transport</keyword>
<keyword evidence="4 7" id="KW-1133">Transmembrane helix</keyword>
<comment type="subcellular location">
    <subcellularLocation>
        <location evidence="1">Membrane</location>
        <topology evidence="1">Multi-pass membrane protein</topology>
    </subcellularLocation>
</comment>
<evidence type="ECO:0000313" key="9">
    <source>
        <dbReference type="EMBL" id="KAJ5598574.1"/>
    </source>
</evidence>
<keyword evidence="3 7" id="KW-0812">Transmembrane</keyword>
<feature type="transmembrane region" description="Helical" evidence="7">
    <location>
        <begin position="197"/>
        <end position="216"/>
    </location>
</feature>
<dbReference type="GO" id="GO:0022857">
    <property type="term" value="F:transmembrane transporter activity"/>
    <property type="evidence" value="ECO:0007669"/>
    <property type="project" value="InterPro"/>
</dbReference>
<evidence type="ECO:0000256" key="5">
    <source>
        <dbReference type="ARBA" id="ARBA00023136"/>
    </source>
</evidence>
<dbReference type="GO" id="GO:0016020">
    <property type="term" value="C:membrane"/>
    <property type="evidence" value="ECO:0007669"/>
    <property type="project" value="UniProtKB-SubCell"/>
</dbReference>
<evidence type="ECO:0000256" key="2">
    <source>
        <dbReference type="ARBA" id="ARBA00022448"/>
    </source>
</evidence>
<reference evidence="9" key="2">
    <citation type="submission" date="2023-01" db="EMBL/GenBank/DDBJ databases">
        <authorList>
            <person name="Petersen C."/>
        </authorList>
    </citation>
    <scope>NUCLEOTIDE SEQUENCE</scope>
    <source>
        <strain evidence="9">IBT 12815</strain>
    </source>
</reference>
<sequence>MADPKWQEDTELASTDDSNKYESKRITSTPVDQNEELIDTRQVDLALTRKMILVNAAIDEVGMTPFHWKLFVLNGFGYGADNLLVLCQSVSQSPVTQQFGNPSKHITGISMASQVGLLVGAALWGISADIVGRRLAFNSSFFICAVFVLIAGAMPNYISFAAMVAIYSAANGGNYILDTTNLVEFLPVSHSWLTTFLAVWWAVGYTITGLLAWAFLGNYSCHSDVTICTNRDNMGWRYLHFTCGGLITLLAILRVFVIRMPQTPKWLITQNRDSEAFDLLKNIADCYNRPFSLTLQQLEEPGHVLNSEKSVWSSVRLKKHFSDLFATRRLAYSIFVISLNWFLIGIVSPLYTVYLPYYLASRGADTGSDDSTYITWRNYAINQSCGLIGPIIAGGLVETKYLGRRGTLAVGAAITTALQFGYTQIKTSLQNVAISAAITAGGNIYYSTLYAYTPEVFPSAHRATGYGLCVIINRIGGVIAILIGSYANVNTTAPLFVCASLYAILVLTSLMLPLETRGKRFA</sequence>
<dbReference type="Gene3D" id="1.20.1250.20">
    <property type="entry name" value="MFS general substrate transporter like domains"/>
    <property type="match status" value="1"/>
</dbReference>
<dbReference type="CDD" id="cd17316">
    <property type="entry name" value="MFS_SV2_like"/>
    <property type="match status" value="1"/>
</dbReference>
<feature type="transmembrane region" description="Helical" evidence="7">
    <location>
        <begin position="160"/>
        <end position="177"/>
    </location>
</feature>
<dbReference type="AlphaFoldDB" id="A0AAD6E1E5"/>
<dbReference type="PANTHER" id="PTHR23511:SF4">
    <property type="entry name" value="MAJOR FACILITATOR SUPERFAMILY (MFS) PROFILE DOMAIN-CONTAINING PROTEIN"/>
    <property type="match status" value="1"/>
</dbReference>
<accession>A0AAD6E1E5</accession>
<feature type="transmembrane region" description="Helical" evidence="7">
    <location>
        <begin position="379"/>
        <end position="397"/>
    </location>
</feature>
<evidence type="ECO:0000313" key="10">
    <source>
        <dbReference type="Proteomes" id="UP001213799"/>
    </source>
</evidence>
<feature type="transmembrane region" description="Helical" evidence="7">
    <location>
        <begin position="106"/>
        <end position="126"/>
    </location>
</feature>
<evidence type="ECO:0000256" key="1">
    <source>
        <dbReference type="ARBA" id="ARBA00004141"/>
    </source>
</evidence>
<dbReference type="EMBL" id="JAQJAE010000004">
    <property type="protein sequence ID" value="KAJ5598574.1"/>
    <property type="molecule type" value="Genomic_DNA"/>
</dbReference>
<feature type="transmembrane region" description="Helical" evidence="7">
    <location>
        <begin position="330"/>
        <end position="359"/>
    </location>
</feature>
<feature type="transmembrane region" description="Helical" evidence="7">
    <location>
        <begin position="493"/>
        <end position="514"/>
    </location>
</feature>
<organism evidence="9 10">
    <name type="scientific">Penicillium hordei</name>
    <dbReference type="NCBI Taxonomy" id="40994"/>
    <lineage>
        <taxon>Eukaryota</taxon>
        <taxon>Fungi</taxon>
        <taxon>Dikarya</taxon>
        <taxon>Ascomycota</taxon>
        <taxon>Pezizomycotina</taxon>
        <taxon>Eurotiomycetes</taxon>
        <taxon>Eurotiomycetidae</taxon>
        <taxon>Eurotiales</taxon>
        <taxon>Aspergillaceae</taxon>
        <taxon>Penicillium</taxon>
    </lineage>
</organism>
<dbReference type="Pfam" id="PF07690">
    <property type="entry name" value="MFS_1"/>
    <property type="match status" value="1"/>
</dbReference>
<feature type="transmembrane region" description="Helical" evidence="7">
    <location>
        <begin position="236"/>
        <end position="257"/>
    </location>
</feature>
<proteinExistence type="predicted"/>
<evidence type="ECO:0000256" key="7">
    <source>
        <dbReference type="SAM" id="Phobius"/>
    </source>
</evidence>
<feature type="transmembrane region" description="Helical" evidence="7">
    <location>
        <begin position="465"/>
        <end position="487"/>
    </location>
</feature>
<feature type="transmembrane region" description="Helical" evidence="7">
    <location>
        <begin position="135"/>
        <end position="154"/>
    </location>
</feature>
<dbReference type="GeneID" id="81589954"/>
<evidence type="ECO:0000256" key="3">
    <source>
        <dbReference type="ARBA" id="ARBA00022692"/>
    </source>
</evidence>
<comment type="caution">
    <text evidence="9">The sequence shown here is derived from an EMBL/GenBank/DDBJ whole genome shotgun (WGS) entry which is preliminary data.</text>
</comment>
<dbReference type="PANTHER" id="PTHR23511">
    <property type="entry name" value="SYNAPTIC VESICLE GLYCOPROTEIN 2"/>
    <property type="match status" value="1"/>
</dbReference>
<dbReference type="Proteomes" id="UP001213799">
    <property type="component" value="Unassembled WGS sequence"/>
</dbReference>
<name>A0AAD6E1E5_9EURO</name>
<dbReference type="InterPro" id="IPR020846">
    <property type="entry name" value="MFS_dom"/>
</dbReference>
<feature type="region of interest" description="Disordered" evidence="6">
    <location>
        <begin position="1"/>
        <end position="28"/>
    </location>
</feature>
<evidence type="ECO:0000256" key="4">
    <source>
        <dbReference type="ARBA" id="ARBA00022989"/>
    </source>
</evidence>
<dbReference type="InterPro" id="IPR011701">
    <property type="entry name" value="MFS"/>
</dbReference>
<protein>
    <recommendedName>
        <fullName evidence="8">Major facilitator superfamily (MFS) profile domain-containing protein</fullName>
    </recommendedName>
</protein>
<evidence type="ECO:0000256" key="6">
    <source>
        <dbReference type="SAM" id="MobiDB-lite"/>
    </source>
</evidence>
<dbReference type="SUPFAM" id="SSF103473">
    <property type="entry name" value="MFS general substrate transporter"/>
    <property type="match status" value="1"/>
</dbReference>
<feature type="transmembrane region" description="Helical" evidence="7">
    <location>
        <begin position="406"/>
        <end position="425"/>
    </location>
</feature>
<keyword evidence="5 7" id="KW-0472">Membrane</keyword>
<feature type="domain" description="Major facilitator superfamily (MFS) profile" evidence="8">
    <location>
        <begin position="67"/>
        <end position="517"/>
    </location>
</feature>
<keyword evidence="10" id="KW-1185">Reference proteome</keyword>
<gene>
    <name evidence="9" type="ORF">N7537_008658</name>
</gene>